<organism evidence="1 2">
    <name type="scientific">Sphaerodactylus townsendi</name>
    <dbReference type="NCBI Taxonomy" id="933632"/>
    <lineage>
        <taxon>Eukaryota</taxon>
        <taxon>Metazoa</taxon>
        <taxon>Chordata</taxon>
        <taxon>Craniata</taxon>
        <taxon>Vertebrata</taxon>
        <taxon>Euteleostomi</taxon>
        <taxon>Lepidosauria</taxon>
        <taxon>Squamata</taxon>
        <taxon>Bifurcata</taxon>
        <taxon>Gekkota</taxon>
        <taxon>Sphaerodactylidae</taxon>
        <taxon>Sphaerodactylus</taxon>
    </lineage>
</organism>
<evidence type="ECO:0000313" key="1">
    <source>
        <dbReference type="EMBL" id="KAH8015684.1"/>
    </source>
</evidence>
<name>A0ACB8G842_9SAUR</name>
<sequence length="302" mass="33182">MEGQDLRLDISKLEDLLLDYELNYSDYYIPEDLPEACHSRYCSVFGDHVPGFMLALSILGLLSNIALGTALAAYPHLWDQQHPGKAILSLVTIASGSFAAILLAFAVGWGAGGIFCKVAHALQYGSLFAQGLLVARSSCLLWGLPSCVFLVALWAVGFLLSVPTAMISVLGDGNWAICTLRPQAKLDPWYIIHVTLCVADFLILPMLMGLAKVTSKWRKCSCHLRIGLTWLFYLFWAPYGVAMILKILVQEELLRPSCPFQEALDFFFGLSVGLGMLHCVLCPLTNLGAAIRHQKTTQPDNC</sequence>
<dbReference type="Proteomes" id="UP000827872">
    <property type="component" value="Linkage Group LG01"/>
</dbReference>
<gene>
    <name evidence="1" type="ORF">K3G42_007113</name>
</gene>
<proteinExistence type="predicted"/>
<reference evidence="1" key="1">
    <citation type="submission" date="2021-08" db="EMBL/GenBank/DDBJ databases">
        <title>The first chromosome-level gecko genome reveals the dynamic sex chromosomes of Neotropical dwarf geckos (Sphaerodactylidae: Sphaerodactylus).</title>
        <authorList>
            <person name="Pinto B.J."/>
            <person name="Keating S.E."/>
            <person name="Gamble T."/>
        </authorList>
    </citation>
    <scope>NUCLEOTIDE SEQUENCE</scope>
    <source>
        <strain evidence="1">TG3544</strain>
    </source>
</reference>
<keyword evidence="2" id="KW-1185">Reference proteome</keyword>
<comment type="caution">
    <text evidence="1">The sequence shown here is derived from an EMBL/GenBank/DDBJ whole genome shotgun (WGS) entry which is preliminary data.</text>
</comment>
<accession>A0ACB8G842</accession>
<dbReference type="EMBL" id="CM037614">
    <property type="protein sequence ID" value="KAH8015684.1"/>
    <property type="molecule type" value="Genomic_DNA"/>
</dbReference>
<evidence type="ECO:0000313" key="2">
    <source>
        <dbReference type="Proteomes" id="UP000827872"/>
    </source>
</evidence>
<protein>
    <submittedName>
        <fullName evidence="1">Uncharacterized protein</fullName>
    </submittedName>
</protein>